<dbReference type="EMBL" id="CM007906">
    <property type="protein sequence ID" value="OTF85248.1"/>
    <property type="molecule type" value="Genomic_DNA"/>
</dbReference>
<evidence type="ECO:0000313" key="3">
    <source>
        <dbReference type="Proteomes" id="UP000215914"/>
    </source>
</evidence>
<accession>A0A251RLB9</accession>
<dbReference type="InParanoid" id="A0A251RLB9"/>
<evidence type="ECO:0008006" key="4">
    <source>
        <dbReference type="Google" id="ProtNLM"/>
    </source>
</evidence>
<evidence type="ECO:0000313" key="1">
    <source>
        <dbReference type="EMBL" id="KAF5753802.1"/>
    </source>
</evidence>
<reference evidence="2" key="2">
    <citation type="submission" date="2017-02" db="EMBL/GenBank/DDBJ databases">
        <title>Sunflower complete genome.</title>
        <authorList>
            <person name="Langlade N."/>
            <person name="Munos S."/>
        </authorList>
    </citation>
    <scope>NUCLEOTIDE SEQUENCE [LARGE SCALE GENOMIC DNA]</scope>
    <source>
        <tissue evidence="2">Leaves</tissue>
    </source>
</reference>
<dbReference type="Gramene" id="mRNA:HanXRQr2_Chr17g0784141">
    <property type="protein sequence ID" value="mRNA:HanXRQr2_Chr17g0784141"/>
    <property type="gene ID" value="HanXRQr2_Chr17g0784141"/>
</dbReference>
<dbReference type="AlphaFoldDB" id="A0A251RLB9"/>
<organism evidence="2 3">
    <name type="scientific">Helianthus annuus</name>
    <name type="common">Common sunflower</name>
    <dbReference type="NCBI Taxonomy" id="4232"/>
    <lineage>
        <taxon>Eukaryota</taxon>
        <taxon>Viridiplantae</taxon>
        <taxon>Streptophyta</taxon>
        <taxon>Embryophyta</taxon>
        <taxon>Tracheophyta</taxon>
        <taxon>Spermatophyta</taxon>
        <taxon>Magnoliopsida</taxon>
        <taxon>eudicotyledons</taxon>
        <taxon>Gunneridae</taxon>
        <taxon>Pentapetalae</taxon>
        <taxon>asterids</taxon>
        <taxon>campanulids</taxon>
        <taxon>Asterales</taxon>
        <taxon>Asteraceae</taxon>
        <taxon>Asteroideae</taxon>
        <taxon>Heliantheae alliance</taxon>
        <taxon>Heliantheae</taxon>
        <taxon>Helianthus</taxon>
    </lineage>
</organism>
<dbReference type="EMBL" id="MNCJ02000332">
    <property type="protein sequence ID" value="KAF5753802.1"/>
    <property type="molecule type" value="Genomic_DNA"/>
</dbReference>
<reference evidence="1 3" key="1">
    <citation type="journal article" date="2017" name="Nature">
        <title>The sunflower genome provides insights into oil metabolism, flowering and Asterid evolution.</title>
        <authorList>
            <person name="Badouin H."/>
            <person name="Gouzy J."/>
            <person name="Grassa C.J."/>
            <person name="Murat F."/>
            <person name="Staton S.E."/>
            <person name="Cottret L."/>
            <person name="Lelandais-Briere C."/>
            <person name="Owens G.L."/>
            <person name="Carrere S."/>
            <person name="Mayjonade B."/>
            <person name="Legrand L."/>
            <person name="Gill N."/>
            <person name="Kane N.C."/>
            <person name="Bowers J.E."/>
            <person name="Hubner S."/>
            <person name="Bellec A."/>
            <person name="Berard A."/>
            <person name="Berges H."/>
            <person name="Blanchet N."/>
            <person name="Boniface M.C."/>
            <person name="Brunel D."/>
            <person name="Catrice O."/>
            <person name="Chaidir N."/>
            <person name="Claudel C."/>
            <person name="Donnadieu C."/>
            <person name="Faraut T."/>
            <person name="Fievet G."/>
            <person name="Helmstetter N."/>
            <person name="King M."/>
            <person name="Knapp S.J."/>
            <person name="Lai Z."/>
            <person name="Le Paslier M.C."/>
            <person name="Lippi Y."/>
            <person name="Lorenzon L."/>
            <person name="Mandel J.R."/>
            <person name="Marage G."/>
            <person name="Marchand G."/>
            <person name="Marquand E."/>
            <person name="Bret-Mestries E."/>
            <person name="Morien E."/>
            <person name="Nambeesan S."/>
            <person name="Nguyen T."/>
            <person name="Pegot-Espagnet P."/>
            <person name="Pouilly N."/>
            <person name="Raftis F."/>
            <person name="Sallet E."/>
            <person name="Schiex T."/>
            <person name="Thomas J."/>
            <person name="Vandecasteele C."/>
            <person name="Vares D."/>
            <person name="Vear F."/>
            <person name="Vautrin S."/>
            <person name="Crespi M."/>
            <person name="Mangin B."/>
            <person name="Burke J.M."/>
            <person name="Salse J."/>
            <person name="Munos S."/>
            <person name="Vincourt P."/>
            <person name="Rieseberg L.H."/>
            <person name="Langlade N.B."/>
        </authorList>
    </citation>
    <scope>NUCLEOTIDE SEQUENCE [LARGE SCALE GENOMIC DNA]</scope>
    <source>
        <strain evidence="3">cv. SF193</strain>
        <tissue evidence="1">Leaves</tissue>
    </source>
</reference>
<gene>
    <name evidence="2" type="ORF">HannXRQ_Chr17g0537901</name>
    <name evidence="1" type="ORF">HanXRQr2_Chr17g0784141</name>
</gene>
<evidence type="ECO:0000313" key="2">
    <source>
        <dbReference type="EMBL" id="OTF85248.1"/>
    </source>
</evidence>
<sequence length="148" mass="16917">MHTIVKNVLKKFDFKGKSGFLQFWECKQDGHKERLTVADRLFVANRNQRGLQEYRKSCLKEEVFVGPATKLGLAAQNGVAIQSTRHDPDQIMGHLVVPVFSYQGVDKKLIGVIELTTFYPKESYEEDFNEIQSLLMNESLATTYMANI</sequence>
<name>A0A251RLB9_HELAN</name>
<proteinExistence type="predicted"/>
<keyword evidence="3" id="KW-1185">Reference proteome</keyword>
<dbReference type="Proteomes" id="UP000215914">
    <property type="component" value="Chromosome 17"/>
</dbReference>
<protein>
    <recommendedName>
        <fullName evidence="4">GAF domain-containing protein</fullName>
    </recommendedName>
</protein>
<reference evidence="1" key="3">
    <citation type="submission" date="2020-06" db="EMBL/GenBank/DDBJ databases">
        <title>Helianthus annuus Genome sequencing and assembly Release 2.</title>
        <authorList>
            <person name="Gouzy J."/>
            <person name="Langlade N."/>
            <person name="Munos S."/>
        </authorList>
    </citation>
    <scope>NUCLEOTIDE SEQUENCE</scope>
    <source>
        <tissue evidence="1">Leaves</tissue>
    </source>
</reference>